<dbReference type="EMBL" id="BMAW01034514">
    <property type="protein sequence ID" value="GFU35533.1"/>
    <property type="molecule type" value="Genomic_DNA"/>
</dbReference>
<dbReference type="AlphaFoldDB" id="A0A8X6QP53"/>
<accession>A0A8X6QP53</accession>
<sequence length="137" mass="15762">MFRVPPEGNESFLESLKELQALFRAKPVLPSELYRILIFSTSPDKPLKDALNINTKKEFENIKRKHDSSPSAMEIMSPLSQSNLPSRYLALLTFLRTPVDRSDRSENSTKINPINDCSFIARAIFHLTMVANYYQLR</sequence>
<evidence type="ECO:0000313" key="2">
    <source>
        <dbReference type="Proteomes" id="UP000887013"/>
    </source>
</evidence>
<comment type="caution">
    <text evidence="1">The sequence shown here is derived from an EMBL/GenBank/DDBJ whole genome shotgun (WGS) entry which is preliminary data.</text>
</comment>
<name>A0A8X6QP53_NEPPI</name>
<protein>
    <submittedName>
        <fullName evidence="1">Uncharacterized protein</fullName>
    </submittedName>
</protein>
<keyword evidence="2" id="KW-1185">Reference proteome</keyword>
<evidence type="ECO:0000313" key="1">
    <source>
        <dbReference type="EMBL" id="GFU35533.1"/>
    </source>
</evidence>
<gene>
    <name evidence="1" type="ORF">NPIL_419391</name>
</gene>
<reference evidence="1" key="1">
    <citation type="submission" date="2020-08" db="EMBL/GenBank/DDBJ databases">
        <title>Multicomponent nature underlies the extraordinary mechanical properties of spider dragline silk.</title>
        <authorList>
            <person name="Kono N."/>
            <person name="Nakamura H."/>
            <person name="Mori M."/>
            <person name="Yoshida Y."/>
            <person name="Ohtoshi R."/>
            <person name="Malay A.D."/>
            <person name="Moran D.A.P."/>
            <person name="Tomita M."/>
            <person name="Numata K."/>
            <person name="Arakawa K."/>
        </authorList>
    </citation>
    <scope>NUCLEOTIDE SEQUENCE</scope>
</reference>
<dbReference type="Proteomes" id="UP000887013">
    <property type="component" value="Unassembled WGS sequence"/>
</dbReference>
<organism evidence="1 2">
    <name type="scientific">Nephila pilipes</name>
    <name type="common">Giant wood spider</name>
    <name type="synonym">Nephila maculata</name>
    <dbReference type="NCBI Taxonomy" id="299642"/>
    <lineage>
        <taxon>Eukaryota</taxon>
        <taxon>Metazoa</taxon>
        <taxon>Ecdysozoa</taxon>
        <taxon>Arthropoda</taxon>
        <taxon>Chelicerata</taxon>
        <taxon>Arachnida</taxon>
        <taxon>Araneae</taxon>
        <taxon>Araneomorphae</taxon>
        <taxon>Entelegynae</taxon>
        <taxon>Araneoidea</taxon>
        <taxon>Nephilidae</taxon>
        <taxon>Nephila</taxon>
    </lineage>
</organism>
<proteinExistence type="predicted"/>